<keyword evidence="2" id="KW-1185">Reference proteome</keyword>
<gene>
    <name evidence="1" type="ORF">CLAC_09620</name>
</gene>
<dbReference type="Proteomes" id="UP000058446">
    <property type="component" value="Chromosome"/>
</dbReference>
<accession>A0A0K2H1L3</accession>
<proteinExistence type="predicted"/>
<protein>
    <submittedName>
        <fullName evidence="1">Uncharacterized protein</fullName>
    </submittedName>
</protein>
<dbReference type="KEGG" id="clw:CLAC_09620"/>
<organism evidence="1 2">
    <name type="scientific">Corynebacterium lactis RW2-5</name>
    <dbReference type="NCBI Taxonomy" id="1408189"/>
    <lineage>
        <taxon>Bacteria</taxon>
        <taxon>Bacillati</taxon>
        <taxon>Actinomycetota</taxon>
        <taxon>Actinomycetes</taxon>
        <taxon>Mycobacteriales</taxon>
        <taxon>Corynebacteriaceae</taxon>
        <taxon>Corynebacterium</taxon>
    </lineage>
</organism>
<evidence type="ECO:0000313" key="2">
    <source>
        <dbReference type="Proteomes" id="UP000058446"/>
    </source>
</evidence>
<reference evidence="1 2" key="1">
    <citation type="submission" date="2013-10" db="EMBL/GenBank/DDBJ databases">
        <title>Complete genome sequence of Corynebacterium lactis DSM 45799(T), isolated from raw cow milk.</title>
        <authorList>
            <person name="Ruckert C."/>
            <person name="Albersmeier A."/>
            <person name="Lipski A."/>
            <person name="Kalinowski J."/>
        </authorList>
    </citation>
    <scope>NUCLEOTIDE SEQUENCE [LARGE SCALE GENOMIC DNA]</scope>
    <source>
        <strain evidence="1 2">RW2-5</strain>
    </source>
</reference>
<evidence type="ECO:0000313" key="1">
    <source>
        <dbReference type="EMBL" id="ALA67919.1"/>
    </source>
</evidence>
<sequence>MTFRIVAGPVLLSGVRACNRAGSNPDKVAYMEPMEVNAGRFYCRPLRHDSRVDDAPVTSRILGLANQDAVAKFLISSTADWESDTAYRFAVAEQTNVEMLALLTVTAVGEDSVTVEVLADDDLDRVLPNDDKVLQKVTLGDGVKAAKEAVHRWVEGFLGKKVVA</sequence>
<dbReference type="PATRIC" id="fig|1408189.4.peg.1931"/>
<dbReference type="STRING" id="1408189.CLAC_09620"/>
<dbReference type="AlphaFoldDB" id="A0A0K2H1L3"/>
<dbReference type="EMBL" id="CP006841">
    <property type="protein sequence ID" value="ALA67919.1"/>
    <property type="molecule type" value="Genomic_DNA"/>
</dbReference>
<name>A0A0K2H1L3_9CORY</name>